<accession>A0A6J6LGZ9</accession>
<sequence>MLERPGRVFSPSVVIAVLAISGMAASLMQTLLVPLLGDLPEILQASVDDVSWVITATLLASAVATPTLSRLADMFGKKRMLMVCLGLLLIGSIIGALSSTLLWVIIARIFQGSAAAVIPIAMSIMRDELPEEKLSSGVALMSATLGIGAAIGMPLSGVVYGLFGWHAIFWVSGLFAVIMMTAIGIVVRESVIRTGGKFDYLGAILLSGALTSLLLAISKGGSWGWTSSQTLYMFGISAAIFALWIPLEFRNPRPLVDLRVSMRRPVLMTNVTSILMGFAMYANMLATFILLEMPSTTGYGHELTSLQAGLVMIPTSLTMVVLAPVSARITRIFSAKITLIAGAGLMGFGYVSRIFFHDTVLLIAIAAVIVAAGTAIAFAAMPLLIMGAVPDTETAAANGLNTLLRSIGSSVSSAAIAGVLAVMVVEIGGKNLPTLQAFQVIFAIAAAASIIGAFIATAIPKPLHNELEPIDPGLVEKLKELHEENR</sequence>
<dbReference type="PROSITE" id="PS50850">
    <property type="entry name" value="MFS"/>
    <property type="match status" value="1"/>
</dbReference>
<feature type="transmembrane region" description="Helical" evidence="6">
    <location>
        <begin position="303"/>
        <end position="325"/>
    </location>
</feature>
<dbReference type="Gene3D" id="1.20.1250.20">
    <property type="entry name" value="MFS general substrate transporter like domains"/>
    <property type="match status" value="1"/>
</dbReference>
<feature type="domain" description="Major facilitator superfamily (MFS) profile" evidence="7">
    <location>
        <begin position="14"/>
        <end position="464"/>
    </location>
</feature>
<evidence type="ECO:0000256" key="4">
    <source>
        <dbReference type="ARBA" id="ARBA00022989"/>
    </source>
</evidence>
<feature type="transmembrane region" description="Helical" evidence="6">
    <location>
        <begin position="167"/>
        <end position="186"/>
    </location>
</feature>
<feature type="transmembrane region" description="Helical" evidence="6">
    <location>
        <begin position="50"/>
        <end position="68"/>
    </location>
</feature>
<name>A0A6J6LGZ9_9ZZZZ</name>
<dbReference type="EMBL" id="CAEZVB010000007">
    <property type="protein sequence ID" value="CAB4615205.1"/>
    <property type="molecule type" value="Genomic_DNA"/>
</dbReference>
<dbReference type="PANTHER" id="PTHR42718:SF9">
    <property type="entry name" value="MAJOR FACILITATOR SUPERFAMILY MULTIDRUG TRANSPORTER MFSC"/>
    <property type="match status" value="1"/>
</dbReference>
<feature type="transmembrane region" description="Helical" evidence="6">
    <location>
        <begin position="337"/>
        <end position="356"/>
    </location>
</feature>
<dbReference type="SUPFAM" id="SSF103473">
    <property type="entry name" value="MFS general substrate transporter"/>
    <property type="match status" value="1"/>
</dbReference>
<keyword evidence="4 6" id="KW-1133">Transmembrane helix</keyword>
<evidence type="ECO:0000256" key="6">
    <source>
        <dbReference type="SAM" id="Phobius"/>
    </source>
</evidence>
<proteinExistence type="predicted"/>
<keyword evidence="5 6" id="KW-0472">Membrane</keyword>
<feature type="transmembrane region" description="Helical" evidence="6">
    <location>
        <begin position="229"/>
        <end position="247"/>
    </location>
</feature>
<feature type="transmembrane region" description="Helical" evidence="6">
    <location>
        <begin position="362"/>
        <end position="385"/>
    </location>
</feature>
<reference evidence="9" key="1">
    <citation type="submission" date="2020-05" db="EMBL/GenBank/DDBJ databases">
        <authorList>
            <person name="Chiriac C."/>
            <person name="Salcher M."/>
            <person name="Ghai R."/>
            <person name="Kavagutti S V."/>
        </authorList>
    </citation>
    <scope>NUCLEOTIDE SEQUENCE</scope>
</reference>
<evidence type="ECO:0000313" key="9">
    <source>
        <dbReference type="EMBL" id="CAB4660891.1"/>
    </source>
</evidence>
<dbReference type="EMBL" id="CAEZWR010000046">
    <property type="protein sequence ID" value="CAB4660891.1"/>
    <property type="molecule type" value="Genomic_DNA"/>
</dbReference>
<comment type="subcellular location">
    <subcellularLocation>
        <location evidence="1">Membrane</location>
        <topology evidence="1">Multi-pass membrane protein</topology>
    </subcellularLocation>
</comment>
<dbReference type="PANTHER" id="PTHR42718">
    <property type="entry name" value="MAJOR FACILITATOR SUPERFAMILY MULTIDRUG TRANSPORTER MFSC"/>
    <property type="match status" value="1"/>
</dbReference>
<feature type="transmembrane region" description="Helical" evidence="6">
    <location>
        <begin position="198"/>
        <end position="217"/>
    </location>
</feature>
<evidence type="ECO:0000256" key="2">
    <source>
        <dbReference type="ARBA" id="ARBA00022448"/>
    </source>
</evidence>
<evidence type="ECO:0000256" key="3">
    <source>
        <dbReference type="ARBA" id="ARBA00022692"/>
    </source>
</evidence>
<evidence type="ECO:0000256" key="1">
    <source>
        <dbReference type="ARBA" id="ARBA00004141"/>
    </source>
</evidence>
<dbReference type="Pfam" id="PF07690">
    <property type="entry name" value="MFS_1"/>
    <property type="match status" value="1"/>
</dbReference>
<evidence type="ECO:0000313" key="8">
    <source>
        <dbReference type="EMBL" id="CAB4615205.1"/>
    </source>
</evidence>
<keyword evidence="2" id="KW-0813">Transport</keyword>
<dbReference type="Gene3D" id="1.20.1720.10">
    <property type="entry name" value="Multidrug resistance protein D"/>
    <property type="match status" value="1"/>
</dbReference>
<dbReference type="InterPro" id="IPR036259">
    <property type="entry name" value="MFS_trans_sf"/>
</dbReference>
<gene>
    <name evidence="8" type="ORF">UFOPK1908_00329</name>
    <name evidence="9" type="ORF">UFOPK2282_00533</name>
</gene>
<feature type="transmembrane region" description="Helical" evidence="6">
    <location>
        <begin position="267"/>
        <end position="291"/>
    </location>
</feature>
<dbReference type="GO" id="GO:0016020">
    <property type="term" value="C:membrane"/>
    <property type="evidence" value="ECO:0007669"/>
    <property type="project" value="UniProtKB-SubCell"/>
</dbReference>
<dbReference type="InterPro" id="IPR011701">
    <property type="entry name" value="MFS"/>
</dbReference>
<feature type="transmembrane region" description="Helical" evidence="6">
    <location>
        <begin position="437"/>
        <end position="459"/>
    </location>
</feature>
<evidence type="ECO:0000259" key="7">
    <source>
        <dbReference type="PROSITE" id="PS50850"/>
    </source>
</evidence>
<dbReference type="AlphaFoldDB" id="A0A6J6LGZ9"/>
<dbReference type="InterPro" id="IPR020846">
    <property type="entry name" value="MFS_dom"/>
</dbReference>
<organism evidence="9">
    <name type="scientific">freshwater metagenome</name>
    <dbReference type="NCBI Taxonomy" id="449393"/>
    <lineage>
        <taxon>unclassified sequences</taxon>
        <taxon>metagenomes</taxon>
        <taxon>ecological metagenomes</taxon>
    </lineage>
</organism>
<dbReference type="GO" id="GO:0022857">
    <property type="term" value="F:transmembrane transporter activity"/>
    <property type="evidence" value="ECO:0007669"/>
    <property type="project" value="InterPro"/>
</dbReference>
<feature type="transmembrane region" description="Helical" evidence="6">
    <location>
        <begin position="406"/>
        <end position="425"/>
    </location>
</feature>
<keyword evidence="3 6" id="KW-0812">Transmembrane</keyword>
<protein>
    <submittedName>
        <fullName evidence="9">Unannotated protein</fullName>
    </submittedName>
</protein>
<feature type="transmembrane region" description="Helical" evidence="6">
    <location>
        <begin position="80"/>
        <end position="97"/>
    </location>
</feature>
<evidence type="ECO:0000256" key="5">
    <source>
        <dbReference type="ARBA" id="ARBA00023136"/>
    </source>
</evidence>
<dbReference type="CDD" id="cd17504">
    <property type="entry name" value="MFS_MMR_MDR_like"/>
    <property type="match status" value="1"/>
</dbReference>
<feature type="transmembrane region" description="Helical" evidence="6">
    <location>
        <begin position="12"/>
        <end position="30"/>
    </location>
</feature>